<dbReference type="EMBL" id="UGOA01000001">
    <property type="protein sequence ID" value="STX40329.1"/>
    <property type="molecule type" value="Genomic_DNA"/>
</dbReference>
<evidence type="ECO:0000313" key="2">
    <source>
        <dbReference type="Proteomes" id="UP000254677"/>
    </source>
</evidence>
<gene>
    <name evidence="1" type="ORF">NCTC13292_00073</name>
</gene>
<proteinExistence type="predicted"/>
<dbReference type="RefSeq" id="WP_115219998.1">
    <property type="nucleotide sequence ID" value="NZ_UGOA01000001.1"/>
</dbReference>
<accession>A0A378IYK9</accession>
<evidence type="ECO:0000313" key="1">
    <source>
        <dbReference type="EMBL" id="STX40329.1"/>
    </source>
</evidence>
<dbReference type="Proteomes" id="UP000254677">
    <property type="component" value="Unassembled WGS sequence"/>
</dbReference>
<protein>
    <submittedName>
        <fullName evidence="1">Uncharacterized protein</fullName>
    </submittedName>
</protein>
<organism evidence="1 2">
    <name type="scientific">Legionella donaldsonii</name>
    <dbReference type="NCBI Taxonomy" id="45060"/>
    <lineage>
        <taxon>Bacteria</taxon>
        <taxon>Pseudomonadati</taxon>
        <taxon>Pseudomonadota</taxon>
        <taxon>Gammaproteobacteria</taxon>
        <taxon>Legionellales</taxon>
        <taxon>Legionellaceae</taxon>
        <taxon>Legionella</taxon>
    </lineage>
</organism>
<reference evidence="1 2" key="1">
    <citation type="submission" date="2018-06" db="EMBL/GenBank/DDBJ databases">
        <authorList>
            <consortium name="Pathogen Informatics"/>
            <person name="Doyle S."/>
        </authorList>
    </citation>
    <scope>NUCLEOTIDE SEQUENCE [LARGE SCALE GENOMIC DNA]</scope>
    <source>
        <strain evidence="1 2">NCTC13292</strain>
    </source>
</reference>
<sequence length="161" mass="18463">MEIRYHKSEIATTQLKTALTLFLHDKDLSSVITLAGASANILYQLVKNSGKEPFFDYACRVHNFLKGSTPAREKYNHHIEKTLGIIVHKHMNASCPVTATLDLEQCAIDALTRAVADYITLYGKEESIVKLFLQWLWQHKNGSKLMEIYKENPENFPKRKK</sequence>
<name>A0A378IYK9_9GAMM</name>
<keyword evidence="2" id="KW-1185">Reference proteome</keyword>
<dbReference type="OrthoDB" id="7067708at2"/>
<dbReference type="AlphaFoldDB" id="A0A378IYK9"/>